<dbReference type="EMBL" id="QXTE01000006">
    <property type="protein sequence ID" value="TFK15085.1"/>
    <property type="molecule type" value="Genomic_DNA"/>
</dbReference>
<proteinExistence type="predicted"/>
<protein>
    <submittedName>
        <fullName evidence="1">Anaphase-promoting complex subunit 4</fullName>
    </submittedName>
</protein>
<organism evidence="1 2">
    <name type="scientific">Platysternon megacephalum</name>
    <name type="common">big-headed turtle</name>
    <dbReference type="NCBI Taxonomy" id="55544"/>
    <lineage>
        <taxon>Eukaryota</taxon>
        <taxon>Metazoa</taxon>
        <taxon>Chordata</taxon>
        <taxon>Craniata</taxon>
        <taxon>Vertebrata</taxon>
        <taxon>Euteleostomi</taxon>
        <taxon>Archelosauria</taxon>
        <taxon>Testudinata</taxon>
        <taxon>Testudines</taxon>
        <taxon>Cryptodira</taxon>
        <taxon>Durocryptodira</taxon>
        <taxon>Testudinoidea</taxon>
        <taxon>Platysternidae</taxon>
        <taxon>Platysternon</taxon>
    </lineage>
</organism>
<reference evidence="1 2" key="2">
    <citation type="submission" date="2019-04" db="EMBL/GenBank/DDBJ databases">
        <title>The genome sequence of big-headed turtle.</title>
        <authorList>
            <person name="Gong S."/>
        </authorList>
    </citation>
    <scope>NUCLEOTIDE SEQUENCE [LARGE SCALE GENOMIC DNA]</scope>
    <source>
        <strain evidence="1">DO16091913</strain>
        <tissue evidence="1">Muscle</tissue>
    </source>
</reference>
<dbReference type="Proteomes" id="UP000297703">
    <property type="component" value="Unassembled WGS sequence"/>
</dbReference>
<dbReference type="AlphaFoldDB" id="A0A4D9F0G2"/>
<gene>
    <name evidence="1" type="ORF">DR999_PMT01369</name>
</gene>
<evidence type="ECO:0000313" key="1">
    <source>
        <dbReference type="EMBL" id="TFK15085.1"/>
    </source>
</evidence>
<keyword evidence="2" id="KW-1185">Reference proteome</keyword>
<evidence type="ECO:0000313" key="2">
    <source>
        <dbReference type="Proteomes" id="UP000297703"/>
    </source>
</evidence>
<accession>A0A4D9F0G2</accession>
<name>A0A4D9F0G2_9SAUR</name>
<reference evidence="1 2" key="1">
    <citation type="submission" date="2019-04" db="EMBL/GenBank/DDBJ databases">
        <title>Draft genome of the big-headed turtle Platysternon megacephalum.</title>
        <authorList>
            <person name="Gong S."/>
        </authorList>
    </citation>
    <scope>NUCLEOTIDE SEQUENCE [LARGE SCALE GENOMIC DNA]</scope>
    <source>
        <strain evidence="1">DO16091913</strain>
        <tissue evidence="1">Muscle</tissue>
    </source>
</reference>
<comment type="caution">
    <text evidence="1">The sequence shown here is derived from an EMBL/GenBank/DDBJ whole genome shotgun (WGS) entry which is preliminary data.</text>
</comment>
<sequence length="110" mass="12213">MTPLGGRLGPRSVFPYTLFREGARGWSAPSFPTQELAGKEQVPLQCIGIVIFIICTATSHFQSTLDISWKPEANQLPLATTITVIEIHILMHMHSTKHSEANTEKMHVIC</sequence>